<feature type="region of interest" description="Disordered" evidence="6">
    <location>
        <begin position="484"/>
        <end position="515"/>
    </location>
</feature>
<dbReference type="PROSITE" id="PS51635">
    <property type="entry name" value="PNPLA"/>
    <property type="match status" value="1"/>
</dbReference>
<feature type="short sequence motif" description="GXSXG" evidence="4">
    <location>
        <begin position="163"/>
        <end position="167"/>
    </location>
</feature>
<feature type="compositionally biased region" description="Low complexity" evidence="6">
    <location>
        <begin position="54"/>
        <end position="70"/>
    </location>
</feature>
<keyword evidence="1 4" id="KW-0378">Hydrolase</keyword>
<proteinExistence type="inferred from homology"/>
<comment type="caution">
    <text evidence="4">Lacks conserved residue(s) required for the propagation of feature annotation.</text>
</comment>
<feature type="domain" description="PNPLA" evidence="7">
    <location>
        <begin position="130"/>
        <end position="302"/>
    </location>
</feature>
<dbReference type="InterPro" id="IPR002641">
    <property type="entry name" value="PNPLA_dom"/>
</dbReference>
<comment type="similarity">
    <text evidence="5">Belongs to the patatin family.</text>
</comment>
<evidence type="ECO:0000256" key="5">
    <source>
        <dbReference type="RuleBase" id="RU361262"/>
    </source>
</evidence>
<evidence type="ECO:0000256" key="1">
    <source>
        <dbReference type="ARBA" id="ARBA00022801"/>
    </source>
</evidence>
<dbReference type="PANTHER" id="PTHR14226:SF64">
    <property type="entry name" value="PNPLA DOMAIN-CONTAINING PROTEIN"/>
    <property type="match status" value="1"/>
</dbReference>
<dbReference type="EC" id="3.1.1.-" evidence="5"/>
<evidence type="ECO:0000256" key="3">
    <source>
        <dbReference type="ARBA" id="ARBA00023098"/>
    </source>
</evidence>
<reference evidence="8" key="1">
    <citation type="submission" date="2021-01" db="EMBL/GenBank/DDBJ databases">
        <authorList>
            <person name="Corre E."/>
            <person name="Pelletier E."/>
            <person name="Niang G."/>
            <person name="Scheremetjew M."/>
            <person name="Finn R."/>
            <person name="Kale V."/>
            <person name="Holt S."/>
            <person name="Cochrane G."/>
            <person name="Meng A."/>
            <person name="Brown T."/>
            <person name="Cohen L."/>
        </authorList>
    </citation>
    <scope>NUCLEOTIDE SEQUENCE</scope>
    <source>
        <strain evidence="8">CCMP1320</strain>
    </source>
</reference>
<comment type="domain">
    <text evidence="5">The nitrogen atoms of the two glycine residues in the GGXR motif define the oxyanion hole, and stabilize the oxyanion that forms during the nucleophilic attack by the catalytic serine during substrate cleavage.</text>
</comment>
<dbReference type="EMBL" id="HBIP01012957">
    <property type="protein sequence ID" value="CAE0492333.1"/>
    <property type="molecule type" value="Transcribed_RNA"/>
</dbReference>
<dbReference type="SUPFAM" id="SSF52151">
    <property type="entry name" value="FabD/lysophospholipase-like"/>
    <property type="match status" value="1"/>
</dbReference>
<protein>
    <recommendedName>
        <fullName evidence="5">Patatin</fullName>
        <ecNumber evidence="5">3.1.1.-</ecNumber>
    </recommendedName>
</protein>
<feature type="compositionally biased region" description="Basic and acidic residues" evidence="6">
    <location>
        <begin position="550"/>
        <end position="559"/>
    </location>
</feature>
<evidence type="ECO:0000256" key="6">
    <source>
        <dbReference type="SAM" id="MobiDB-lite"/>
    </source>
</evidence>
<evidence type="ECO:0000259" key="7">
    <source>
        <dbReference type="PROSITE" id="PS51635"/>
    </source>
</evidence>
<dbReference type="GO" id="GO:0052689">
    <property type="term" value="F:carboxylic ester hydrolase activity"/>
    <property type="evidence" value="ECO:0007669"/>
    <property type="project" value="UniProtKB-ARBA"/>
</dbReference>
<dbReference type="AlphaFoldDB" id="A0A7S3QTP3"/>
<evidence type="ECO:0000256" key="2">
    <source>
        <dbReference type="ARBA" id="ARBA00022963"/>
    </source>
</evidence>
<feature type="active site" description="Nucleophile" evidence="4">
    <location>
        <position position="165"/>
    </location>
</feature>
<feature type="compositionally biased region" description="Basic and acidic residues" evidence="6">
    <location>
        <begin position="437"/>
        <end position="450"/>
    </location>
</feature>
<dbReference type="InterPro" id="IPR016035">
    <property type="entry name" value="Acyl_Trfase/lysoPLipase"/>
</dbReference>
<feature type="active site" description="Proton acceptor" evidence="4">
    <location>
        <position position="289"/>
    </location>
</feature>
<dbReference type="InterPro" id="IPR050301">
    <property type="entry name" value="NTE"/>
</dbReference>
<dbReference type="GO" id="GO:0016042">
    <property type="term" value="P:lipid catabolic process"/>
    <property type="evidence" value="ECO:0007669"/>
    <property type="project" value="UniProtKB-UniRule"/>
</dbReference>
<evidence type="ECO:0000256" key="4">
    <source>
        <dbReference type="PROSITE-ProRule" id="PRU01161"/>
    </source>
</evidence>
<name>A0A7S3QTP3_DUNTE</name>
<dbReference type="Gene3D" id="3.40.1090.10">
    <property type="entry name" value="Cytosolic phospholipase A2 catalytic domain"/>
    <property type="match status" value="2"/>
</dbReference>
<evidence type="ECO:0000313" key="8">
    <source>
        <dbReference type="EMBL" id="CAE0492333.1"/>
    </source>
</evidence>
<gene>
    <name evidence="8" type="ORF">DTER00134_LOCUS7406</name>
</gene>
<feature type="region of interest" description="Disordered" evidence="6">
    <location>
        <begin position="541"/>
        <end position="585"/>
    </location>
</feature>
<organism evidence="8">
    <name type="scientific">Dunaliella tertiolecta</name>
    <name type="common">Green alga</name>
    <dbReference type="NCBI Taxonomy" id="3047"/>
    <lineage>
        <taxon>Eukaryota</taxon>
        <taxon>Viridiplantae</taxon>
        <taxon>Chlorophyta</taxon>
        <taxon>core chlorophytes</taxon>
        <taxon>Chlorophyceae</taxon>
        <taxon>CS clade</taxon>
        <taxon>Chlamydomonadales</taxon>
        <taxon>Dunaliellaceae</taxon>
        <taxon>Dunaliella</taxon>
    </lineage>
</organism>
<feature type="region of interest" description="Disordered" evidence="6">
    <location>
        <begin position="437"/>
        <end position="463"/>
    </location>
</feature>
<keyword evidence="2 4" id="KW-0442">Lipid degradation</keyword>
<feature type="region of interest" description="Disordered" evidence="6">
    <location>
        <begin position="52"/>
        <end position="81"/>
    </location>
</feature>
<dbReference type="GO" id="GO:0016298">
    <property type="term" value="F:lipase activity"/>
    <property type="evidence" value="ECO:0007669"/>
    <property type="project" value="UniProtKB-ARBA"/>
</dbReference>
<dbReference type="PANTHER" id="PTHR14226">
    <property type="entry name" value="NEUROPATHY TARGET ESTERASE/SWISS CHEESE D.MELANOGASTER"/>
    <property type="match status" value="1"/>
</dbReference>
<comment type="function">
    <text evidence="5">Lipolytic acyl hydrolase (LAH).</text>
</comment>
<accession>A0A7S3QTP3</accession>
<keyword evidence="3 4" id="KW-0443">Lipid metabolism</keyword>
<dbReference type="Pfam" id="PF01734">
    <property type="entry name" value="Patatin"/>
    <property type="match status" value="1"/>
</dbReference>
<feature type="short sequence motif" description="GXGXXG" evidence="4">
    <location>
        <begin position="134"/>
        <end position="139"/>
    </location>
</feature>
<sequence length="585" mass="62231">MLASRLAPLPACLPYGRGLVVVTRAGGNEGRRPLPLNRRILQVPGLAKLINNQAAASPSPSSSAGHAAPASPAPAPGTYSSVVTEDSWREVGTEDLAPHPTKHPVLELILRRAREGSRPGQRKDKAKLGLVVEGGGMRGVISGAMLMALHTMGFKDTFDAVYGASAGAINATYFLSGEPHGLKIYGEDLTGTRFIDVRTLLSPAGGIGFMKLDYLVDFVMRKVKPLNWQAVLDSPVPLKVVASSLDELQPLLLERFEDDTDLAQCIKASAAVPKLSGPPVVHRGHRLVDAAVFEPVPVRAALADGCTHVLVLATRPAVQHTTLQKYVRGTVVWAVKKTVLNAPYMSEAWASDLAEEGLVMQQEAELVSTLQQHPEAVRQRMGAYLMPVYPHTTHGCTPLTTTSEVLRAAEAEGWRAMMMLFGRQDLLLKEDPAERLEHARQQQEVNERQAPHAASKPAGGSYGFGARAEQLVRRWLRTGLESKEAVNRQAEGPPELSQASIDKAAPEESQAQAKPIGIHSTMSSLAGDGGDSVLAAAAELAARSGGRSVSRVEGEHRTGAEQGGGTVNASGTAGDKHVGSSGFEN</sequence>